<name>F8MNX2_NEUT8</name>
<gene>
    <name evidence="8" type="ORF">NEUTE1DRAFT_84697</name>
</gene>
<dbReference type="Pfam" id="PF00892">
    <property type="entry name" value="EamA"/>
    <property type="match status" value="1"/>
</dbReference>
<feature type="transmembrane region" description="Helical" evidence="6">
    <location>
        <begin position="360"/>
        <end position="383"/>
    </location>
</feature>
<protein>
    <recommendedName>
        <fullName evidence="7">EamA domain-containing protein</fullName>
    </recommendedName>
</protein>
<keyword evidence="2 6" id="KW-0812">Transmembrane</keyword>
<feature type="compositionally biased region" description="Polar residues" evidence="5">
    <location>
        <begin position="299"/>
        <end position="317"/>
    </location>
</feature>
<dbReference type="PANTHER" id="PTHR22911:SF6">
    <property type="entry name" value="SOLUTE CARRIER FAMILY 35 MEMBER G1"/>
    <property type="match status" value="1"/>
</dbReference>
<evidence type="ECO:0000256" key="2">
    <source>
        <dbReference type="ARBA" id="ARBA00022692"/>
    </source>
</evidence>
<dbReference type="PANTHER" id="PTHR22911">
    <property type="entry name" value="ACYL-MALONYL CONDENSING ENZYME-RELATED"/>
    <property type="match status" value="1"/>
</dbReference>
<dbReference type="InterPro" id="IPR000620">
    <property type="entry name" value="EamA_dom"/>
</dbReference>
<dbReference type="InterPro" id="IPR036188">
    <property type="entry name" value="FAD/NAD-bd_sf"/>
</dbReference>
<evidence type="ECO:0000256" key="3">
    <source>
        <dbReference type="ARBA" id="ARBA00022989"/>
    </source>
</evidence>
<dbReference type="OrthoDB" id="306876at2759"/>
<dbReference type="HOGENOM" id="CLU_353039_0_0_1"/>
<keyword evidence="4 6" id="KW-0472">Membrane</keyword>
<evidence type="ECO:0000259" key="7">
    <source>
        <dbReference type="Pfam" id="PF00892"/>
    </source>
</evidence>
<feature type="transmembrane region" description="Helical" evidence="6">
    <location>
        <begin position="403"/>
        <end position="423"/>
    </location>
</feature>
<comment type="subcellular location">
    <subcellularLocation>
        <location evidence="1">Membrane</location>
        <topology evidence="1">Multi-pass membrane protein</topology>
    </subcellularLocation>
</comment>
<dbReference type="Gene3D" id="3.50.50.60">
    <property type="entry name" value="FAD/NAD(P)-binding domain"/>
    <property type="match status" value="2"/>
</dbReference>
<feature type="region of interest" description="Disordered" evidence="5">
    <location>
        <begin position="91"/>
        <end position="118"/>
    </location>
</feature>
<sequence length="752" mass="81929">MSHYDNLPDSKTDIIPYDGEDSYAMISPSSSLSSSSISPDSIDKAPGPAKSHNNLTIPDLSTLHPSALRSLTTSPFSEHELLSPSFQHIRRTLSRSPSPSRSFQHSPNGPNPSNPKSRIINFLHRNRPLFQVAIAQLFGALMNLSARLLELSGEGEGEGEEEGKAGMHPFQILFARMFLTSLLSLLYMHWKKVEFAPWGRREVRWLLVLRGVTGFFGIFPLWYSMLYLPIAEATVITFLAPSLSGYLSHLLLKDPFTKKEQIASFVALAGVVLIARPISFLFSSSSSSSTPTTVPPSFDPNTNATNLTSPASPATNNITDDIPPSLRLLGIASALLSVLGASAAYTTIRALGPSTHPLISVNYFSLWCTFVSLLALLLCPLLGIGQEATDLVPAIRWGLPRGFYQWGLLIGLGVAGFVMQFLLTSGLGAGPGRDKDGDGKGGGESGGEGERRRDQRVTMTKGATKSNRATAMIYTQMLFAAGFDKWVFGRTMSGWSVVGCGLIVGSALWAVLGKETGAEKEGVRGGQEGADLEMVGGMRESRTESDEEEEEVEEYSRWDKSVTQVDNRGDSVTVTFDDGTSTSGTLLVACDGANSVIRRALFPEEQYPRYQIPPFKSLVCNAPAGIEVKRLELTDWAPPKGLRSTGRVALVGDALHPMAMYRGEGANHAILDVLEITQQVLPHLEDTTAELRNAIDRYEGLVIARARPAVFASRQACIDAHWWERISGNSPLLSRRTPNVDFEEEDVRTWSH</sequence>
<reference evidence="9" key="1">
    <citation type="journal article" date="2011" name="Genetics">
        <title>Massive changes in genome architecture accompany the transition to self-fertility in the filamentous fungus Neurospora tetrasperma.</title>
        <authorList>
            <person name="Ellison C.E."/>
            <person name="Stajich J.E."/>
            <person name="Jacobson D.J."/>
            <person name="Natvig D.O."/>
            <person name="Lapidus A."/>
            <person name="Foster B."/>
            <person name="Aerts A."/>
            <person name="Riley R."/>
            <person name="Lindquist E.A."/>
            <person name="Grigoriev I.V."/>
            <person name="Taylor J.W."/>
        </authorList>
    </citation>
    <scope>NUCLEOTIDE SEQUENCE [LARGE SCALE GENOMIC DNA]</scope>
    <source>
        <strain evidence="9">FGSC 2508 / P0657</strain>
    </source>
</reference>
<feature type="transmembrane region" description="Helical" evidence="6">
    <location>
        <begin position="328"/>
        <end position="348"/>
    </location>
</feature>
<dbReference type="Proteomes" id="UP000008065">
    <property type="component" value="Unassembled WGS sequence"/>
</dbReference>
<dbReference type="InterPro" id="IPR037185">
    <property type="entry name" value="EmrE-like"/>
</dbReference>
<feature type="domain" description="EamA" evidence="7">
    <location>
        <begin position="166"/>
        <end position="275"/>
    </location>
</feature>
<dbReference type="GO" id="GO:0016020">
    <property type="term" value="C:membrane"/>
    <property type="evidence" value="ECO:0007669"/>
    <property type="project" value="UniProtKB-SubCell"/>
</dbReference>
<dbReference type="SUPFAM" id="SSF103481">
    <property type="entry name" value="Multidrug resistance efflux transporter EmrE"/>
    <property type="match status" value="2"/>
</dbReference>
<feature type="transmembrane region" description="Helical" evidence="6">
    <location>
        <begin position="229"/>
        <end position="250"/>
    </location>
</feature>
<feature type="region of interest" description="Disordered" evidence="5">
    <location>
        <begin position="26"/>
        <end position="58"/>
    </location>
</feature>
<accession>F8MNX2</accession>
<dbReference type="RefSeq" id="XP_009852567.1">
    <property type="nucleotide sequence ID" value="XM_009854265.1"/>
</dbReference>
<evidence type="ECO:0000313" key="8">
    <source>
        <dbReference type="EMBL" id="EGO57037.1"/>
    </source>
</evidence>
<feature type="compositionally biased region" description="Basic and acidic residues" evidence="5">
    <location>
        <begin position="432"/>
        <end position="441"/>
    </location>
</feature>
<dbReference type="KEGG" id="nte:NEUTE1DRAFT84697"/>
<feature type="compositionally biased region" description="Low complexity" evidence="5">
    <location>
        <begin position="94"/>
        <end position="108"/>
    </location>
</feature>
<dbReference type="SUPFAM" id="SSF51905">
    <property type="entry name" value="FAD/NAD(P)-binding domain"/>
    <property type="match status" value="1"/>
</dbReference>
<dbReference type="VEuPathDB" id="FungiDB:NEUTE1DRAFT_84697"/>
<feature type="transmembrane region" description="Helical" evidence="6">
    <location>
        <begin position="494"/>
        <end position="512"/>
    </location>
</feature>
<feature type="region of interest" description="Disordered" evidence="5">
    <location>
        <begin position="432"/>
        <end position="463"/>
    </location>
</feature>
<evidence type="ECO:0000256" key="5">
    <source>
        <dbReference type="SAM" id="MobiDB-lite"/>
    </source>
</evidence>
<feature type="compositionally biased region" description="Low complexity" evidence="5">
    <location>
        <begin position="26"/>
        <end position="40"/>
    </location>
</feature>
<feature type="transmembrane region" description="Helical" evidence="6">
    <location>
        <begin position="169"/>
        <end position="190"/>
    </location>
</feature>
<keyword evidence="9" id="KW-1185">Reference proteome</keyword>
<dbReference type="EMBL" id="GL891305">
    <property type="protein sequence ID" value="EGO57037.1"/>
    <property type="molecule type" value="Genomic_DNA"/>
</dbReference>
<feature type="transmembrane region" description="Helical" evidence="6">
    <location>
        <begin position="202"/>
        <end position="223"/>
    </location>
</feature>
<dbReference type="GeneID" id="20830748"/>
<organism evidence="8 9">
    <name type="scientific">Neurospora tetrasperma (strain FGSC 2508 / ATCC MYA-4615 / P0657)</name>
    <dbReference type="NCBI Taxonomy" id="510951"/>
    <lineage>
        <taxon>Eukaryota</taxon>
        <taxon>Fungi</taxon>
        <taxon>Dikarya</taxon>
        <taxon>Ascomycota</taxon>
        <taxon>Pezizomycotina</taxon>
        <taxon>Sordariomycetes</taxon>
        <taxon>Sordariomycetidae</taxon>
        <taxon>Sordariales</taxon>
        <taxon>Sordariaceae</taxon>
        <taxon>Neurospora</taxon>
    </lineage>
</organism>
<feature type="region of interest" description="Disordered" evidence="5">
    <location>
        <begin position="284"/>
        <end position="317"/>
    </location>
</feature>
<dbReference type="AlphaFoldDB" id="F8MNX2"/>
<evidence type="ECO:0000256" key="4">
    <source>
        <dbReference type="ARBA" id="ARBA00023136"/>
    </source>
</evidence>
<keyword evidence="3 6" id="KW-1133">Transmembrane helix</keyword>
<evidence type="ECO:0000256" key="1">
    <source>
        <dbReference type="ARBA" id="ARBA00004141"/>
    </source>
</evidence>
<evidence type="ECO:0000256" key="6">
    <source>
        <dbReference type="SAM" id="Phobius"/>
    </source>
</evidence>
<proteinExistence type="predicted"/>
<evidence type="ECO:0000313" key="9">
    <source>
        <dbReference type="Proteomes" id="UP000008065"/>
    </source>
</evidence>